<reference evidence="9 10" key="1">
    <citation type="journal article" date="2016" name="Appl. Environ. Microbiol.">
        <title>Function and Phylogeny of Bacterial Butyryl Coenzyme A:Acetate Transferases and Their Diversity in the Proximal Colon of Swine.</title>
        <authorList>
            <person name="Trachsel J."/>
            <person name="Bayles D.O."/>
            <person name="Looft T."/>
            <person name="Levine U.Y."/>
            <person name="Allen H.K."/>
        </authorList>
    </citation>
    <scope>NUCLEOTIDE SEQUENCE [LARGE SCALE GENOMIC DNA]</scope>
    <source>
        <strain evidence="9 10">68-3-10</strain>
    </source>
</reference>
<dbReference type="RefSeq" id="WP_075713086.1">
    <property type="nucleotide sequence ID" value="NZ_MJIE01000001.1"/>
</dbReference>
<comment type="similarity">
    <text evidence="3">Belongs to the KHG/KDPG aldolase family.</text>
</comment>
<dbReference type="PROSITE" id="PS00159">
    <property type="entry name" value="ALDOLASE_KDPG_KHG_1"/>
    <property type="match status" value="1"/>
</dbReference>
<evidence type="ECO:0000256" key="4">
    <source>
        <dbReference type="ARBA" id="ARBA00011233"/>
    </source>
</evidence>
<evidence type="ECO:0000256" key="1">
    <source>
        <dbReference type="ARBA" id="ARBA00000654"/>
    </source>
</evidence>
<dbReference type="PANTHER" id="PTHR30246:SF1">
    <property type="entry name" value="2-DEHYDRO-3-DEOXY-6-PHOSPHOGALACTONATE ALDOLASE-RELATED"/>
    <property type="match status" value="1"/>
</dbReference>
<accession>A0A1Q9JIA5</accession>
<dbReference type="InterPro" id="IPR031337">
    <property type="entry name" value="KDPG/KHG_AS_1"/>
</dbReference>
<evidence type="ECO:0000256" key="7">
    <source>
        <dbReference type="ARBA" id="ARBA00023270"/>
    </source>
</evidence>
<dbReference type="NCBIfam" id="NF004325">
    <property type="entry name" value="PRK05718.1"/>
    <property type="match status" value="1"/>
</dbReference>
<dbReference type="EMBL" id="MJIE01000001">
    <property type="protein sequence ID" value="OLR55949.1"/>
    <property type="molecule type" value="Genomic_DNA"/>
</dbReference>
<gene>
    <name evidence="9" type="ORF">BHK98_07690</name>
</gene>
<evidence type="ECO:0000256" key="6">
    <source>
        <dbReference type="ARBA" id="ARBA00023239"/>
    </source>
</evidence>
<dbReference type="NCBIfam" id="TIGR01182">
    <property type="entry name" value="eda"/>
    <property type="match status" value="1"/>
</dbReference>
<sequence length="221" mass="23197">MDIMNVIRENGVVPVVVLHDAEHAVALADALAGGGLRCAEVTLRTPAGLEAIRRICAERPEMLTGAGTVMTVEQAEAAVKAGAQFIVTPGLNEPVMEYCIANDIPIFPGCMDTYAIEKAIAAGLRTVKFFPAEPAGGLAMLKALAAPYGDLSFMPTGGISAANLAEYIAFERILAVGGSWMCRADMIDAGNFDEIRRLSAEASDIVRTVRAPEQSGESEGA</sequence>
<evidence type="ECO:0000256" key="2">
    <source>
        <dbReference type="ARBA" id="ARBA00004736"/>
    </source>
</evidence>
<dbReference type="GO" id="GO:0008675">
    <property type="term" value="F:2-dehydro-3-deoxy-phosphogluconate aldolase activity"/>
    <property type="evidence" value="ECO:0007669"/>
    <property type="project" value="UniProtKB-EC"/>
</dbReference>
<keyword evidence="7" id="KW-0704">Schiff base</keyword>
<dbReference type="OrthoDB" id="9802667at2"/>
<dbReference type="PROSITE" id="PS00160">
    <property type="entry name" value="ALDOLASE_KDPG_KHG_2"/>
    <property type="match status" value="1"/>
</dbReference>
<dbReference type="CDD" id="cd00452">
    <property type="entry name" value="KDPG_aldolase"/>
    <property type="match status" value="1"/>
</dbReference>
<proteinExistence type="inferred from homology"/>
<dbReference type="SUPFAM" id="SSF51569">
    <property type="entry name" value="Aldolase"/>
    <property type="match status" value="1"/>
</dbReference>
<keyword evidence="8" id="KW-0119">Carbohydrate metabolism</keyword>
<comment type="caution">
    <text evidence="9">The sequence shown here is derived from an EMBL/GenBank/DDBJ whole genome shotgun (WGS) entry which is preliminary data.</text>
</comment>
<dbReference type="InterPro" id="IPR000887">
    <property type="entry name" value="Aldlse_KDPG_KHG"/>
</dbReference>
<evidence type="ECO:0000313" key="9">
    <source>
        <dbReference type="EMBL" id="OLR55949.1"/>
    </source>
</evidence>
<dbReference type="STRING" id="1261640.BHK98_07690"/>
<dbReference type="AlphaFoldDB" id="A0A1Q9JIA5"/>
<keyword evidence="10" id="KW-1185">Reference proteome</keyword>
<evidence type="ECO:0000256" key="8">
    <source>
        <dbReference type="ARBA" id="ARBA00023277"/>
    </source>
</evidence>
<evidence type="ECO:0000256" key="3">
    <source>
        <dbReference type="ARBA" id="ARBA00006906"/>
    </source>
</evidence>
<dbReference type="Pfam" id="PF01081">
    <property type="entry name" value="Aldolase"/>
    <property type="match status" value="1"/>
</dbReference>
<dbReference type="InterPro" id="IPR031338">
    <property type="entry name" value="KDPG/KHG_AS_2"/>
</dbReference>
<comment type="catalytic activity">
    <reaction evidence="1">
        <text>2-dehydro-3-deoxy-6-phospho-D-gluconate = D-glyceraldehyde 3-phosphate + pyruvate</text>
        <dbReference type="Rhea" id="RHEA:17089"/>
        <dbReference type="ChEBI" id="CHEBI:15361"/>
        <dbReference type="ChEBI" id="CHEBI:57569"/>
        <dbReference type="ChEBI" id="CHEBI:59776"/>
        <dbReference type="EC" id="4.1.2.14"/>
    </reaction>
</comment>
<evidence type="ECO:0000256" key="5">
    <source>
        <dbReference type="ARBA" id="ARBA00013063"/>
    </source>
</evidence>
<comment type="pathway">
    <text evidence="2">Carbohydrate acid metabolism; 2-dehydro-3-deoxy-D-gluconate degradation; D-glyceraldehyde 3-phosphate and pyruvate from 2-dehydro-3-deoxy-D-gluconate: step 2/2.</text>
</comment>
<organism evidence="9 10">
    <name type="scientific">Hornefia porci</name>
    <dbReference type="NCBI Taxonomy" id="2652292"/>
    <lineage>
        <taxon>Bacteria</taxon>
        <taxon>Bacillati</taxon>
        <taxon>Bacillota</taxon>
        <taxon>Clostridia</taxon>
        <taxon>Peptostreptococcales</taxon>
        <taxon>Anaerovoracaceae</taxon>
        <taxon>Hornefia</taxon>
    </lineage>
</organism>
<comment type="subunit">
    <text evidence="4">Homotrimer.</text>
</comment>
<dbReference type="Gene3D" id="3.20.20.70">
    <property type="entry name" value="Aldolase class I"/>
    <property type="match status" value="1"/>
</dbReference>
<evidence type="ECO:0000313" key="10">
    <source>
        <dbReference type="Proteomes" id="UP000187404"/>
    </source>
</evidence>
<name>A0A1Q9JIA5_9FIRM</name>
<dbReference type="EC" id="4.1.2.14" evidence="5"/>
<dbReference type="InterPro" id="IPR013785">
    <property type="entry name" value="Aldolase_TIM"/>
</dbReference>
<keyword evidence="6" id="KW-0456">Lyase</keyword>
<protein>
    <recommendedName>
        <fullName evidence="5">2-dehydro-3-deoxy-phosphogluconate aldolase</fullName>
        <ecNumber evidence="5">4.1.2.14</ecNumber>
    </recommendedName>
</protein>
<dbReference type="PANTHER" id="PTHR30246">
    <property type="entry name" value="2-KETO-3-DEOXY-6-PHOSPHOGLUCONATE ALDOLASE"/>
    <property type="match status" value="1"/>
</dbReference>
<dbReference type="Proteomes" id="UP000187404">
    <property type="component" value="Unassembled WGS sequence"/>
</dbReference>